<dbReference type="EMBL" id="WVTA01000002">
    <property type="protein sequence ID" value="KAK3215473.1"/>
    <property type="molecule type" value="Genomic_DNA"/>
</dbReference>
<gene>
    <name evidence="2" type="ORF">GRF29_8g132586</name>
</gene>
<sequence length="143" mass="15600">MGDDPPTAPNGASYASATPTPTPEPAPIPNPNPVPASTPAPASASRPATEPRASTALSPEENRVQILRAIIALYNNMLRDRDRQGHPRSSIDSVRLGDRIYNAERQLYEAIRANPPRTEQVNTAGTEPSRRRRVTFGELPRRD</sequence>
<feature type="region of interest" description="Disordered" evidence="1">
    <location>
        <begin position="114"/>
        <end position="143"/>
    </location>
</feature>
<reference evidence="2 3" key="1">
    <citation type="submission" date="2021-02" db="EMBL/GenBank/DDBJ databases">
        <title>Genome assembly of Pseudopithomyces chartarum.</title>
        <authorList>
            <person name="Jauregui R."/>
            <person name="Singh J."/>
            <person name="Voisey C."/>
        </authorList>
    </citation>
    <scope>NUCLEOTIDE SEQUENCE [LARGE SCALE GENOMIC DNA]</scope>
    <source>
        <strain evidence="2 3">AGR01</strain>
    </source>
</reference>
<feature type="region of interest" description="Disordered" evidence="1">
    <location>
        <begin position="1"/>
        <end position="62"/>
    </location>
</feature>
<name>A0AAN6M477_9PLEO</name>
<proteinExistence type="predicted"/>
<keyword evidence="3" id="KW-1185">Reference proteome</keyword>
<feature type="compositionally biased region" description="Polar residues" evidence="1">
    <location>
        <begin position="117"/>
        <end position="126"/>
    </location>
</feature>
<dbReference type="AlphaFoldDB" id="A0AAN6M477"/>
<organism evidence="2 3">
    <name type="scientific">Pseudopithomyces chartarum</name>
    <dbReference type="NCBI Taxonomy" id="1892770"/>
    <lineage>
        <taxon>Eukaryota</taxon>
        <taxon>Fungi</taxon>
        <taxon>Dikarya</taxon>
        <taxon>Ascomycota</taxon>
        <taxon>Pezizomycotina</taxon>
        <taxon>Dothideomycetes</taxon>
        <taxon>Pleosporomycetidae</taxon>
        <taxon>Pleosporales</taxon>
        <taxon>Massarineae</taxon>
        <taxon>Didymosphaeriaceae</taxon>
        <taxon>Pseudopithomyces</taxon>
    </lineage>
</organism>
<evidence type="ECO:0000313" key="2">
    <source>
        <dbReference type="EMBL" id="KAK3215473.1"/>
    </source>
</evidence>
<evidence type="ECO:0000313" key="3">
    <source>
        <dbReference type="Proteomes" id="UP001280581"/>
    </source>
</evidence>
<feature type="compositionally biased region" description="Low complexity" evidence="1">
    <location>
        <begin position="39"/>
        <end position="54"/>
    </location>
</feature>
<comment type="caution">
    <text evidence="2">The sequence shown here is derived from an EMBL/GenBank/DDBJ whole genome shotgun (WGS) entry which is preliminary data.</text>
</comment>
<protein>
    <submittedName>
        <fullName evidence="2">Uncharacterized protein</fullName>
    </submittedName>
</protein>
<dbReference type="Proteomes" id="UP001280581">
    <property type="component" value="Unassembled WGS sequence"/>
</dbReference>
<accession>A0AAN6M477</accession>
<evidence type="ECO:0000256" key="1">
    <source>
        <dbReference type="SAM" id="MobiDB-lite"/>
    </source>
</evidence>
<feature type="compositionally biased region" description="Pro residues" evidence="1">
    <location>
        <begin position="20"/>
        <end position="38"/>
    </location>
</feature>